<evidence type="ECO:0000256" key="11">
    <source>
        <dbReference type="ARBA" id="ARBA00022829"/>
    </source>
</evidence>
<evidence type="ECO:0000256" key="20">
    <source>
        <dbReference type="SAM" id="MobiDB-lite"/>
    </source>
</evidence>
<keyword evidence="6" id="KW-0158">Chromosome</keyword>
<dbReference type="GO" id="GO:0042729">
    <property type="term" value="C:DASH complex"/>
    <property type="evidence" value="ECO:0007669"/>
    <property type="project" value="InterPro"/>
</dbReference>
<gene>
    <name evidence="21" type="primary">ASK1</name>
    <name evidence="21" type="ORF">C6P45_004026</name>
</gene>
<protein>
    <recommendedName>
        <fullName evidence="5">DASH complex subunit ASK1</fullName>
    </recommendedName>
    <alternativeName>
        <fullName evidence="18">Associated with spindles and kinetochores protein 1</fullName>
    </alternativeName>
    <alternativeName>
        <fullName evidence="17">Outer kinetochore protein ASK1</fullName>
    </alternativeName>
</protein>
<evidence type="ECO:0000256" key="16">
    <source>
        <dbReference type="ARBA" id="ARBA00023328"/>
    </source>
</evidence>
<dbReference type="GO" id="GO:0044732">
    <property type="term" value="C:mitotic spindle pole body"/>
    <property type="evidence" value="ECO:0007669"/>
    <property type="project" value="TreeGrafter"/>
</dbReference>
<evidence type="ECO:0000256" key="3">
    <source>
        <dbReference type="ARBA" id="ARBA00004629"/>
    </source>
</evidence>
<keyword evidence="8" id="KW-0132">Cell division</keyword>
<feature type="compositionally biased region" description="Polar residues" evidence="20">
    <location>
        <begin position="161"/>
        <end position="185"/>
    </location>
</feature>
<sequence>MNEEVFVAEKEIEKLDQEITLRLQTIDSNFSYCFKKITQDIIPHVREYSDICDRIIDNTSILTTLFQESGNLTLGNNSTEPTTIAAAAAAAATATVSNKVKEIPTESRNTANNTRINGNEIDITQDFHTANITSTGQVLRLPDSSDEEDNNEERLNKRPNYEQTNTNFQANITRNDGLTNDSLTTENHDDSTIQRQSRKRKVSLLLQQEYGSSSSALPSPVAKYQKPITNPSTASSSNNNNNKISTNSSPLKVLPHTKSNTNDSDDNTNDLLNIDTSLSSSQ</sequence>
<organism evidence="21 22">
    <name type="scientific">Maudiozyma exigua</name>
    <name type="common">Yeast</name>
    <name type="synonym">Kazachstania exigua</name>
    <dbReference type="NCBI Taxonomy" id="34358"/>
    <lineage>
        <taxon>Eukaryota</taxon>
        <taxon>Fungi</taxon>
        <taxon>Dikarya</taxon>
        <taxon>Ascomycota</taxon>
        <taxon>Saccharomycotina</taxon>
        <taxon>Saccharomycetes</taxon>
        <taxon>Saccharomycetales</taxon>
        <taxon>Saccharomycetaceae</taxon>
        <taxon>Maudiozyma</taxon>
    </lineage>
</organism>
<dbReference type="AlphaFoldDB" id="A0A9P6WBM1"/>
<dbReference type="GO" id="GO:0051301">
    <property type="term" value="P:cell division"/>
    <property type="evidence" value="ECO:0007669"/>
    <property type="project" value="UniProtKB-KW"/>
</dbReference>
<evidence type="ECO:0000313" key="22">
    <source>
        <dbReference type="Proteomes" id="UP000750334"/>
    </source>
</evidence>
<reference evidence="21 22" key="1">
    <citation type="submission" date="2020-11" db="EMBL/GenBank/DDBJ databases">
        <title>Kefir isolates.</title>
        <authorList>
            <person name="Marcisauskas S."/>
            <person name="Kim Y."/>
            <person name="Blasche S."/>
        </authorList>
    </citation>
    <scope>NUCLEOTIDE SEQUENCE [LARGE SCALE GENOMIC DNA]</scope>
    <source>
        <strain evidence="21 22">OG2</strain>
    </source>
</reference>
<evidence type="ECO:0000256" key="15">
    <source>
        <dbReference type="ARBA" id="ARBA00023306"/>
    </source>
</evidence>
<evidence type="ECO:0000256" key="9">
    <source>
        <dbReference type="ARBA" id="ARBA00022701"/>
    </source>
</evidence>
<dbReference type="GO" id="GO:0005874">
    <property type="term" value="C:microtubule"/>
    <property type="evidence" value="ECO:0007669"/>
    <property type="project" value="UniProtKB-KW"/>
</dbReference>
<comment type="caution">
    <text evidence="21">The sequence shown here is derived from an EMBL/GenBank/DDBJ whole genome shotgun (WGS) entry which is preliminary data.</text>
</comment>
<keyword evidence="22" id="KW-1185">Reference proteome</keyword>
<evidence type="ECO:0000256" key="6">
    <source>
        <dbReference type="ARBA" id="ARBA00022454"/>
    </source>
</evidence>
<dbReference type="GO" id="GO:0008608">
    <property type="term" value="P:attachment of spindle microtubules to kinetochore"/>
    <property type="evidence" value="ECO:0007669"/>
    <property type="project" value="InterPro"/>
</dbReference>
<evidence type="ECO:0000256" key="4">
    <source>
        <dbReference type="ARBA" id="ARBA00010731"/>
    </source>
</evidence>
<comment type="similarity">
    <text evidence="4">Belongs to the DASH complex ASK1 family.</text>
</comment>
<name>A0A9P6WBM1_MAUEX</name>
<evidence type="ECO:0000256" key="13">
    <source>
        <dbReference type="ARBA" id="ARBA00023212"/>
    </source>
</evidence>
<feature type="compositionally biased region" description="Low complexity" evidence="20">
    <location>
        <begin position="227"/>
        <end position="250"/>
    </location>
</feature>
<evidence type="ECO:0000256" key="14">
    <source>
        <dbReference type="ARBA" id="ARBA00023242"/>
    </source>
</evidence>
<keyword evidence="7" id="KW-0963">Cytoplasm</keyword>
<evidence type="ECO:0000256" key="5">
    <source>
        <dbReference type="ARBA" id="ARBA00014520"/>
    </source>
</evidence>
<keyword evidence="13" id="KW-0206">Cytoskeleton</keyword>
<dbReference type="InterPro" id="IPR013964">
    <property type="entry name" value="DASH_Ask1"/>
</dbReference>
<keyword evidence="11" id="KW-0159">Chromosome partition</keyword>
<dbReference type="Pfam" id="PF08655">
    <property type="entry name" value="DASH_Ask1"/>
    <property type="match status" value="1"/>
</dbReference>
<keyword evidence="14" id="KW-0539">Nucleus</keyword>
<proteinExistence type="inferred from homology"/>
<accession>A0A9P6WBM1</accession>
<dbReference type="OrthoDB" id="5573898at2759"/>
<evidence type="ECO:0000256" key="1">
    <source>
        <dbReference type="ARBA" id="ARBA00004123"/>
    </source>
</evidence>
<evidence type="ECO:0000256" key="10">
    <source>
        <dbReference type="ARBA" id="ARBA00022776"/>
    </source>
</evidence>
<comment type="subcellular location">
    <subcellularLocation>
        <location evidence="3">Chromosome</location>
        <location evidence="3">Centromere</location>
        <location evidence="3">Kinetochore</location>
    </subcellularLocation>
    <subcellularLocation>
        <location evidence="2">Cytoplasm</location>
        <location evidence="2">Cytoskeleton</location>
        <location evidence="2">Spindle</location>
    </subcellularLocation>
    <subcellularLocation>
        <location evidence="1">Nucleus</location>
    </subcellularLocation>
</comment>
<feature type="region of interest" description="Disordered" evidence="20">
    <location>
        <begin position="134"/>
        <end position="199"/>
    </location>
</feature>
<evidence type="ECO:0000256" key="18">
    <source>
        <dbReference type="ARBA" id="ARBA00029932"/>
    </source>
</evidence>
<evidence type="ECO:0000256" key="17">
    <source>
        <dbReference type="ARBA" id="ARBA00029735"/>
    </source>
</evidence>
<feature type="region of interest" description="Disordered" evidence="20">
    <location>
        <begin position="211"/>
        <end position="282"/>
    </location>
</feature>
<evidence type="ECO:0000256" key="2">
    <source>
        <dbReference type="ARBA" id="ARBA00004186"/>
    </source>
</evidence>
<evidence type="ECO:0000256" key="8">
    <source>
        <dbReference type="ARBA" id="ARBA00022618"/>
    </source>
</evidence>
<dbReference type="GO" id="GO:0072686">
    <property type="term" value="C:mitotic spindle"/>
    <property type="evidence" value="ECO:0007669"/>
    <property type="project" value="InterPro"/>
</dbReference>
<keyword evidence="16" id="KW-0137">Centromere</keyword>
<keyword evidence="10" id="KW-0498">Mitosis</keyword>
<evidence type="ECO:0000313" key="21">
    <source>
        <dbReference type="EMBL" id="KAG0669182.1"/>
    </source>
</evidence>
<evidence type="ECO:0000256" key="12">
    <source>
        <dbReference type="ARBA" id="ARBA00022838"/>
    </source>
</evidence>
<dbReference type="EMBL" id="PUHR01000048">
    <property type="protein sequence ID" value="KAG0669182.1"/>
    <property type="molecule type" value="Genomic_DNA"/>
</dbReference>
<dbReference type="PANTHER" id="PTHR28200:SF1">
    <property type="entry name" value="DASH COMPLEX SUBUNIT ASK1"/>
    <property type="match status" value="1"/>
</dbReference>
<feature type="compositionally biased region" description="Low complexity" evidence="20">
    <location>
        <begin position="269"/>
        <end position="282"/>
    </location>
</feature>
<comment type="subunit">
    <text evidence="19">Component of the DASH complex consisting of ASK1, DAD1, DAD2, DAD3, DAD4, DAM1, DUO1, HSK3, SPC19 and SPC34, with a stoichiometry of one copy of each subunit per complex. Multiple DASH complexes oligomerize to form a ring that encircles spindle microtubules and organizes the rod-like NDC80 complexes of the outer kinetochore. DASH complex oligomerization strengthens microtubule attachments. On cytoplasmic microtubules, DASH complexes appear to form patches instead of rings.</text>
</comment>
<dbReference type="Proteomes" id="UP000750334">
    <property type="component" value="Unassembled WGS sequence"/>
</dbReference>
<dbReference type="PANTHER" id="PTHR28200">
    <property type="entry name" value="DASH COMPLEX SUBUNIT ASK1"/>
    <property type="match status" value="1"/>
</dbReference>
<evidence type="ECO:0000256" key="7">
    <source>
        <dbReference type="ARBA" id="ARBA00022490"/>
    </source>
</evidence>
<keyword evidence="12" id="KW-0995">Kinetochore</keyword>
<keyword evidence="15" id="KW-0131">Cell cycle</keyword>
<evidence type="ECO:0000256" key="19">
    <source>
        <dbReference type="ARBA" id="ARBA00046633"/>
    </source>
</evidence>
<keyword evidence="9" id="KW-0493">Microtubule</keyword>